<reference evidence="1" key="1">
    <citation type="journal article" date="2008" name="Nature">
        <title>The amphioxus genome and the evolution of the chordate karyotype.</title>
        <authorList>
            <consortium name="US DOE Joint Genome Institute (JGI-PGF)"/>
            <person name="Putnam N.H."/>
            <person name="Butts T."/>
            <person name="Ferrier D.E.K."/>
            <person name="Furlong R.F."/>
            <person name="Hellsten U."/>
            <person name="Kawashima T."/>
            <person name="Robinson-Rechavi M."/>
            <person name="Shoguchi E."/>
            <person name="Terry A."/>
            <person name="Yu J.-K."/>
            <person name="Benito-Gutierrez E.L."/>
            <person name="Dubchak I."/>
            <person name="Garcia-Fernandez J."/>
            <person name="Gibson-Brown J.J."/>
            <person name="Grigoriev I.V."/>
            <person name="Horton A.C."/>
            <person name="de Jong P.J."/>
            <person name="Jurka J."/>
            <person name="Kapitonov V.V."/>
            <person name="Kohara Y."/>
            <person name="Kuroki Y."/>
            <person name="Lindquist E."/>
            <person name="Lucas S."/>
            <person name="Osoegawa K."/>
            <person name="Pennacchio L.A."/>
            <person name="Salamov A.A."/>
            <person name="Satou Y."/>
            <person name="Sauka-Spengler T."/>
            <person name="Schmutz J."/>
            <person name="Shin-I T."/>
            <person name="Toyoda A."/>
            <person name="Bronner-Fraser M."/>
            <person name="Fujiyama A."/>
            <person name="Holland L.Z."/>
            <person name="Holland P.W.H."/>
            <person name="Satoh N."/>
            <person name="Rokhsar D.S."/>
        </authorList>
    </citation>
    <scope>NUCLEOTIDE SEQUENCE [LARGE SCALE GENOMIC DNA]</scope>
    <source>
        <strain evidence="1">S238N-H82</strain>
        <tissue evidence="1">Testes</tissue>
    </source>
</reference>
<dbReference type="AlphaFoldDB" id="C3Y866"/>
<dbReference type="InParanoid" id="C3Y866"/>
<accession>C3Y866</accession>
<organism>
    <name type="scientific">Branchiostoma floridae</name>
    <name type="common">Florida lancelet</name>
    <name type="synonym">Amphioxus</name>
    <dbReference type="NCBI Taxonomy" id="7739"/>
    <lineage>
        <taxon>Eukaryota</taxon>
        <taxon>Metazoa</taxon>
        <taxon>Chordata</taxon>
        <taxon>Cephalochordata</taxon>
        <taxon>Leptocardii</taxon>
        <taxon>Amphioxiformes</taxon>
        <taxon>Branchiostomatidae</taxon>
        <taxon>Branchiostoma</taxon>
    </lineage>
</organism>
<protein>
    <submittedName>
        <fullName evidence="1">Uncharacterized protein</fullName>
    </submittedName>
</protein>
<sequence length="156" mass="17003">MKLAYGRITVALQGKMILETGEVKGWTDAMSTLDMYRKDYKRFAHVVDNKASSRRKPSRHSSNKVSVYPDEARGGVVAGAASLRTATPGSRVPKAAVGRRRGTGDSGAVVSDSEGGNFTDLSLDISTNQQLQQQVITALFYSSKTFVENTFLCFFL</sequence>
<name>C3Y866_BRAFL</name>
<evidence type="ECO:0000313" key="1">
    <source>
        <dbReference type="EMBL" id="EEN63535.1"/>
    </source>
</evidence>
<gene>
    <name evidence="1" type="ORF">BRAFLDRAFT_106473</name>
</gene>
<proteinExistence type="predicted"/>
<dbReference type="EMBL" id="GG666491">
    <property type="protein sequence ID" value="EEN63535.1"/>
    <property type="molecule type" value="Genomic_DNA"/>
</dbReference>